<dbReference type="OrthoDB" id="1365906at2"/>
<keyword evidence="2" id="KW-1185">Reference proteome</keyword>
<dbReference type="AlphaFoldDB" id="A0A1I5CS79"/>
<reference evidence="2" key="1">
    <citation type="submission" date="2016-10" db="EMBL/GenBank/DDBJ databases">
        <authorList>
            <person name="Varghese N."/>
            <person name="Submissions S."/>
        </authorList>
    </citation>
    <scope>NUCLEOTIDE SEQUENCE [LARGE SCALE GENOMIC DNA]</scope>
    <source>
        <strain evidence="2">DS-12</strain>
    </source>
</reference>
<dbReference type="Proteomes" id="UP000199036">
    <property type="component" value="Unassembled WGS sequence"/>
</dbReference>
<name>A0A1I5CS79_9FLAO</name>
<organism evidence="1 2">
    <name type="scientific">Paenimyroides ummariense</name>
    <dbReference type="NCBI Taxonomy" id="913024"/>
    <lineage>
        <taxon>Bacteria</taxon>
        <taxon>Pseudomonadati</taxon>
        <taxon>Bacteroidota</taxon>
        <taxon>Flavobacteriia</taxon>
        <taxon>Flavobacteriales</taxon>
        <taxon>Flavobacteriaceae</taxon>
        <taxon>Paenimyroides</taxon>
    </lineage>
</organism>
<sequence>MSKDECGSLIRTLDEKLFKISEEQTLETFIERLAFIEENKDLKSHEFTIFITWAGFAAKNSNKESFGNYSYIKQNYGSNIKVFLLNLDINESWNWTKEQKELLKL</sequence>
<evidence type="ECO:0000313" key="2">
    <source>
        <dbReference type="Proteomes" id="UP000199036"/>
    </source>
</evidence>
<protein>
    <submittedName>
        <fullName evidence="1">Uncharacterized protein</fullName>
    </submittedName>
</protein>
<dbReference type="EMBL" id="FOVI01000013">
    <property type="protein sequence ID" value="SFN89511.1"/>
    <property type="molecule type" value="Genomic_DNA"/>
</dbReference>
<accession>A0A1I5CS79</accession>
<dbReference type="RefSeq" id="WP_143095618.1">
    <property type="nucleotide sequence ID" value="NZ_FOVI01000013.1"/>
</dbReference>
<proteinExistence type="predicted"/>
<evidence type="ECO:0000313" key="1">
    <source>
        <dbReference type="EMBL" id="SFN89511.1"/>
    </source>
</evidence>
<gene>
    <name evidence="1" type="ORF">SAMN05421741_11329</name>
</gene>